<dbReference type="PANTHER" id="PTHR24401:SF29">
    <property type="entry name" value="SI:CH211-243P7.3-RELATED"/>
    <property type="match status" value="1"/>
</dbReference>
<organism evidence="3 4">
    <name type="scientific">Takifugu flavidus</name>
    <name type="common">sansaifugu</name>
    <dbReference type="NCBI Taxonomy" id="433684"/>
    <lineage>
        <taxon>Eukaryota</taxon>
        <taxon>Metazoa</taxon>
        <taxon>Chordata</taxon>
        <taxon>Craniata</taxon>
        <taxon>Vertebrata</taxon>
        <taxon>Euteleostomi</taxon>
        <taxon>Actinopterygii</taxon>
        <taxon>Neopterygii</taxon>
        <taxon>Teleostei</taxon>
        <taxon>Neoteleostei</taxon>
        <taxon>Acanthomorphata</taxon>
        <taxon>Eupercaria</taxon>
        <taxon>Tetraodontiformes</taxon>
        <taxon>Tetradontoidea</taxon>
        <taxon>Tetraodontidae</taxon>
        <taxon>Takifugu</taxon>
    </lineage>
</organism>
<comment type="caution">
    <text evidence="3">The sequence shown here is derived from an EMBL/GenBank/DDBJ whole genome shotgun (WGS) entry which is preliminary data.</text>
</comment>
<dbReference type="InterPro" id="IPR046616">
    <property type="entry name" value="DUF6729"/>
</dbReference>
<evidence type="ECO:0000259" key="2">
    <source>
        <dbReference type="Pfam" id="PF20499"/>
    </source>
</evidence>
<reference evidence="3 4" key="1">
    <citation type="submission" date="2019-04" db="EMBL/GenBank/DDBJ databases">
        <title>Chromosome genome assembly for Takifugu flavidus.</title>
        <authorList>
            <person name="Xiao S."/>
        </authorList>
    </citation>
    <scope>NUCLEOTIDE SEQUENCE [LARGE SCALE GENOMIC DNA]</scope>
    <source>
        <strain evidence="3">HTHZ2018</strain>
        <tissue evidence="3">Muscle</tissue>
    </source>
</reference>
<dbReference type="Pfam" id="PF20499">
    <property type="entry name" value="DUF6729"/>
    <property type="match status" value="1"/>
</dbReference>
<keyword evidence="4" id="KW-1185">Reference proteome</keyword>
<feature type="region of interest" description="Disordered" evidence="1">
    <location>
        <begin position="33"/>
        <end position="104"/>
    </location>
</feature>
<sequence>MFYEFDICYFKFERSRFGGKHVRAAKPNLNVSRKPSQVPVTTSGHEGPGAASAIYPSPDPVPLPKQPHQPSPSRPTVSASPDTFLAPPLPPSVQRPAPAQPVTDHTVVSNLNPFQPEHSAALPLLWPKTMPQQDHKWVSSALFRVGSGGKLELRDQLQLWYYPPQPSLVYHQAPTPCRFFAQSLLLWMPYRLWKVRLLCLKPACNGHPLASGGLHRRVRQVLDVDRYYNLVTETLICTKCRTSQLSWSQAILQQLDLEHRSEFRVILTRRYACDIRVIRQLRERGLGNSPSRIILQLKENHSEEWLQRVARQDILNRLEDIKAKITSVYGCILKMDSTKTITKKLSGTATGTAQWLTSVGNEMGQVLISVLTASEGPALDLYGCRPDGQSAGMDPPVALYVDNGCCKEVGETKIKAKFGRWPNLIVRLDIWHFMRRLAVGCTTDAHQLYPTFMARMSACIFEWDATDVAELRRAKKAQLLQEGWPALSDQELDKHITKDELALHCRRRTRGEETSIQLLDQLLTELMTGKGNDALGVPLLDTVRMQHIWAHPKAAWNSANLLNYQIYLLEGLSRWNQDRAAAAVTSEPSTLRTYTGELVHCVNSNYEKVFGRKLIPGFSPPAKYTGELIGVQYLLRQNNEPLQDMHPNSEETSQLMEDLDVEEPKDPDEGFEDFLGSEATIVDLMVSNPIKEIYPPPAVLCPSAVRLHHLQLCWVFACLRVL</sequence>
<accession>A0A5C6MD76</accession>
<proteinExistence type="predicted"/>
<evidence type="ECO:0000256" key="1">
    <source>
        <dbReference type="SAM" id="MobiDB-lite"/>
    </source>
</evidence>
<dbReference type="AlphaFoldDB" id="A0A5C6MD76"/>
<feature type="domain" description="DUF6729" evidence="2">
    <location>
        <begin position="126"/>
        <end position="323"/>
    </location>
</feature>
<evidence type="ECO:0000313" key="4">
    <source>
        <dbReference type="Proteomes" id="UP000324091"/>
    </source>
</evidence>
<feature type="compositionally biased region" description="Pro residues" evidence="1">
    <location>
        <begin position="57"/>
        <end position="73"/>
    </location>
</feature>
<protein>
    <recommendedName>
        <fullName evidence="2">DUF6729 domain-containing protein</fullName>
    </recommendedName>
</protein>
<name>A0A5C6MD76_9TELE</name>
<dbReference type="PANTHER" id="PTHR24401">
    <property type="entry name" value="SI:CH211-243P7.3-RELATED"/>
    <property type="match status" value="1"/>
</dbReference>
<feature type="compositionally biased region" description="Polar residues" evidence="1">
    <location>
        <begin position="33"/>
        <end position="44"/>
    </location>
</feature>
<dbReference type="Proteomes" id="UP000324091">
    <property type="component" value="Unassembled WGS sequence"/>
</dbReference>
<dbReference type="EMBL" id="RHFK02000814">
    <property type="protein sequence ID" value="TWW53092.1"/>
    <property type="molecule type" value="Genomic_DNA"/>
</dbReference>
<gene>
    <name evidence="3" type="ORF">D4764_0263750</name>
</gene>
<evidence type="ECO:0000313" key="3">
    <source>
        <dbReference type="EMBL" id="TWW53092.1"/>
    </source>
</evidence>